<gene>
    <name evidence="2" type="primary">spoIIGA</name>
    <name evidence="2" type="ORF">ACFO3S_14300</name>
</gene>
<evidence type="ECO:0000313" key="2">
    <source>
        <dbReference type="EMBL" id="MFC4599420.1"/>
    </source>
</evidence>
<accession>A0ABV9FF44</accession>
<reference evidence="3" key="1">
    <citation type="journal article" date="2019" name="Int. J. Syst. Evol. Microbiol.">
        <title>The Global Catalogue of Microorganisms (GCM) 10K type strain sequencing project: providing services to taxonomists for standard genome sequencing and annotation.</title>
        <authorList>
            <consortium name="The Broad Institute Genomics Platform"/>
            <consortium name="The Broad Institute Genome Sequencing Center for Infectious Disease"/>
            <person name="Wu L."/>
            <person name="Ma J."/>
        </authorList>
    </citation>
    <scope>NUCLEOTIDE SEQUENCE [LARGE SCALE GENOMIC DNA]</scope>
    <source>
        <strain evidence="3">CCUG 49571</strain>
    </source>
</reference>
<evidence type="ECO:0000313" key="3">
    <source>
        <dbReference type="Proteomes" id="UP001596028"/>
    </source>
</evidence>
<comment type="caution">
    <text evidence="2">The sequence shown here is derived from an EMBL/GenBank/DDBJ whole genome shotgun (WGS) entry which is preliminary data.</text>
</comment>
<keyword evidence="3" id="KW-1185">Reference proteome</keyword>
<dbReference type="EMBL" id="JBHSEP010000009">
    <property type="protein sequence ID" value="MFC4599420.1"/>
    <property type="molecule type" value="Genomic_DNA"/>
</dbReference>
<evidence type="ECO:0000256" key="1">
    <source>
        <dbReference type="SAM" id="Phobius"/>
    </source>
</evidence>
<dbReference type="RefSeq" id="WP_378097168.1">
    <property type="nucleotide sequence ID" value="NZ_JBHSEP010000009.1"/>
</dbReference>
<organism evidence="2 3">
    <name type="scientific">Cohnella hongkongensis</name>
    <dbReference type="NCBI Taxonomy" id="178337"/>
    <lineage>
        <taxon>Bacteria</taxon>
        <taxon>Bacillati</taxon>
        <taxon>Bacillota</taxon>
        <taxon>Bacilli</taxon>
        <taxon>Bacillales</taxon>
        <taxon>Paenibacillaceae</taxon>
        <taxon>Cohnella</taxon>
    </lineage>
</organism>
<proteinExistence type="predicted"/>
<protein>
    <submittedName>
        <fullName evidence="2">Sigma-E processing peptidase SpoIIGA</fullName>
    </submittedName>
</protein>
<keyword evidence="1" id="KW-1133">Transmembrane helix</keyword>
<keyword evidence="1" id="KW-0812">Transmembrane</keyword>
<dbReference type="InterPro" id="IPR005081">
    <property type="entry name" value="SpoIIGA"/>
</dbReference>
<dbReference type="Pfam" id="PF03419">
    <property type="entry name" value="Peptidase_U4"/>
    <property type="match status" value="1"/>
</dbReference>
<dbReference type="Proteomes" id="UP001596028">
    <property type="component" value="Unassembled WGS sequence"/>
</dbReference>
<dbReference type="NCBIfam" id="TIGR02854">
    <property type="entry name" value="spore_II_GA"/>
    <property type="match status" value="1"/>
</dbReference>
<feature type="transmembrane region" description="Helical" evidence="1">
    <location>
        <begin position="36"/>
        <end position="55"/>
    </location>
</feature>
<name>A0ABV9FF44_9BACL</name>
<feature type="transmembrane region" description="Helical" evidence="1">
    <location>
        <begin position="6"/>
        <end position="24"/>
    </location>
</feature>
<dbReference type="PIRSF" id="PIRSF018571">
    <property type="entry name" value="SpoIIGA"/>
    <property type="match status" value="1"/>
</dbReference>
<feature type="transmembrane region" description="Helical" evidence="1">
    <location>
        <begin position="61"/>
        <end position="78"/>
    </location>
</feature>
<feature type="transmembrane region" description="Helical" evidence="1">
    <location>
        <begin position="90"/>
        <end position="111"/>
    </location>
</feature>
<sequence length="320" mass="35582">MTVYVDLVFLTNLAVDAAVLMATAKVRRIKPSRTRLFAAAFLGAAYAALMFWAHIPYLYSFGAKVFVSAAMVLLSFGYGGPLRCIRNFAAFYVVNFATLGGVIGLSFLLRSANSPWGAMTVTEDGGFILEWQMQLGLLVVTFLMSVWMFRSASETGRKRQELDQWVWKVEIRIDGDSWTMPALLDTGNRLYDPLTRIPVMIMEADVWKERLPAGWSERLKEESPDRLISELDAEASEEYAWGSRLRLVPYRAVNGSSRLMLAVKPDHVALYREGHPPLQVNRVLIGLDGGTLSSEGTYRAIVHPDMAQADPVPSAPSQPA</sequence>
<feature type="transmembrane region" description="Helical" evidence="1">
    <location>
        <begin position="131"/>
        <end position="149"/>
    </location>
</feature>
<keyword evidence="1" id="KW-0472">Membrane</keyword>